<evidence type="ECO:0000313" key="2">
    <source>
        <dbReference type="EMBL" id="VEG50843.1"/>
    </source>
</evidence>
<dbReference type="OrthoDB" id="3681559at2"/>
<feature type="domain" description="SnoaL-like" evidence="1">
    <location>
        <begin position="7"/>
        <end position="114"/>
    </location>
</feature>
<dbReference type="InterPro" id="IPR032710">
    <property type="entry name" value="NTF2-like_dom_sf"/>
</dbReference>
<dbReference type="RefSeq" id="WP_126336494.1">
    <property type="nucleotide sequence ID" value="NZ_AP022604.1"/>
</dbReference>
<sequence>MSAVDTVNRALELLRAQDMAGFANMWAPDGVIEFPFAAPGYPQRVAGREAVADYLRGYPDLLQIREFPTKVVHQSVDPDVVIVEFEAAGVVTATGAPYRMRYVAVITVRDGEIQNYRDYWSPLAAAEAAGGSEQVNSFGGATGA</sequence>
<dbReference type="SUPFAM" id="SSF54427">
    <property type="entry name" value="NTF2-like"/>
    <property type="match status" value="1"/>
</dbReference>
<keyword evidence="2" id="KW-0413">Isomerase</keyword>
<dbReference type="GO" id="GO:0016853">
    <property type="term" value="F:isomerase activity"/>
    <property type="evidence" value="ECO:0007669"/>
    <property type="project" value="UniProtKB-KW"/>
</dbReference>
<evidence type="ECO:0000313" key="3">
    <source>
        <dbReference type="Proteomes" id="UP000282551"/>
    </source>
</evidence>
<evidence type="ECO:0000259" key="1">
    <source>
        <dbReference type="Pfam" id="PF12680"/>
    </source>
</evidence>
<dbReference type="InterPro" id="IPR037401">
    <property type="entry name" value="SnoaL-like"/>
</dbReference>
<keyword evidence="3" id="KW-1185">Reference proteome</keyword>
<accession>A0A448IEC4</accession>
<dbReference type="Proteomes" id="UP000282551">
    <property type="component" value="Chromosome"/>
</dbReference>
<dbReference type="AlphaFoldDB" id="A0A448IEC4"/>
<protein>
    <submittedName>
        <fullName evidence="2">Ketosteroid isomerase-related protein</fullName>
    </submittedName>
</protein>
<gene>
    <name evidence="2" type="primary">yesE</name>
    <name evidence="2" type="ORF">NCTC10485_05163</name>
</gene>
<proteinExistence type="predicted"/>
<dbReference type="EMBL" id="LR134355">
    <property type="protein sequence ID" value="VEG50843.1"/>
    <property type="molecule type" value="Genomic_DNA"/>
</dbReference>
<dbReference type="Pfam" id="PF12680">
    <property type="entry name" value="SnoaL_2"/>
    <property type="match status" value="1"/>
</dbReference>
<dbReference type="Gene3D" id="3.10.450.50">
    <property type="match status" value="1"/>
</dbReference>
<reference evidence="2 3" key="1">
    <citation type="submission" date="2018-12" db="EMBL/GenBank/DDBJ databases">
        <authorList>
            <consortium name="Pathogen Informatics"/>
        </authorList>
    </citation>
    <scope>NUCLEOTIDE SEQUENCE [LARGE SCALE GENOMIC DNA]</scope>
    <source>
        <strain evidence="2 3">NCTC10485</strain>
    </source>
</reference>
<dbReference type="CDD" id="cd00531">
    <property type="entry name" value="NTF2_like"/>
    <property type="match status" value="1"/>
</dbReference>
<organism evidence="2 3">
    <name type="scientific">Mycolicibacterium chitae</name>
    <name type="common">Mycobacterium chitae</name>
    <dbReference type="NCBI Taxonomy" id="1792"/>
    <lineage>
        <taxon>Bacteria</taxon>
        <taxon>Bacillati</taxon>
        <taxon>Actinomycetota</taxon>
        <taxon>Actinomycetes</taxon>
        <taxon>Mycobacteriales</taxon>
        <taxon>Mycobacteriaceae</taxon>
        <taxon>Mycolicibacterium</taxon>
    </lineage>
</organism>
<name>A0A448IEC4_MYCCI</name>